<keyword evidence="3" id="KW-1133">Transmembrane helix</keyword>
<feature type="compositionally biased region" description="Low complexity" evidence="2">
    <location>
        <begin position="212"/>
        <end position="227"/>
    </location>
</feature>
<evidence type="ECO:0000256" key="2">
    <source>
        <dbReference type="SAM" id="MobiDB-lite"/>
    </source>
</evidence>
<keyword evidence="3" id="KW-0472">Membrane</keyword>
<dbReference type="Pfam" id="PF13103">
    <property type="entry name" value="TonB_2"/>
    <property type="match status" value="1"/>
</dbReference>
<name>A0AA91FHF3_FAUOS</name>
<accession>A0AA91FHF3</accession>
<organism evidence="4">
    <name type="scientific">Faucicola osloensis</name>
    <name type="common">Moraxella osloensis</name>
    <dbReference type="NCBI Taxonomy" id="34062"/>
    <lineage>
        <taxon>Bacteria</taxon>
        <taxon>Pseudomonadati</taxon>
        <taxon>Pseudomonadota</taxon>
        <taxon>Gammaproteobacteria</taxon>
        <taxon>Moraxellales</taxon>
        <taxon>Moraxellaceae</taxon>
        <taxon>Faucicola</taxon>
    </lineage>
</organism>
<dbReference type="AlphaFoldDB" id="A0AA91FHF3"/>
<dbReference type="SUPFAM" id="SSF74653">
    <property type="entry name" value="TolA/TonB C-terminal domain"/>
    <property type="match status" value="1"/>
</dbReference>
<evidence type="ECO:0000256" key="1">
    <source>
        <dbReference type="SAM" id="Coils"/>
    </source>
</evidence>
<reference evidence="4" key="1">
    <citation type="submission" date="2016-06" db="EMBL/GenBank/DDBJ databases">
        <title>Draft genome of Moraxella osloensis CCUG 67237.</title>
        <authorList>
            <person name="Salva-Serra F."/>
            <person name="Engstrom-Jakobsson H."/>
            <person name="Thorell K."/>
            <person name="Gonzales-Siles L."/>
            <person name="Karlsson R."/>
            <person name="Boulund F."/>
            <person name="Engstrand L."/>
            <person name="Kristiansson E."/>
            <person name="Moore E."/>
        </authorList>
    </citation>
    <scope>NUCLEOTIDE SEQUENCE [LARGE SCALE GENOMIC DNA]</scope>
    <source>
        <strain evidence="4">CCUG 67237</strain>
    </source>
</reference>
<feature type="transmembrane region" description="Helical" evidence="3">
    <location>
        <begin position="17"/>
        <end position="40"/>
    </location>
</feature>
<evidence type="ECO:0000256" key="3">
    <source>
        <dbReference type="SAM" id="Phobius"/>
    </source>
</evidence>
<comment type="caution">
    <text evidence="4">The sequence shown here is derived from an EMBL/GenBank/DDBJ whole genome shotgun (WGS) entry which is preliminary data.</text>
</comment>
<feature type="region of interest" description="Disordered" evidence="2">
    <location>
        <begin position="191"/>
        <end position="236"/>
    </location>
</feature>
<sequence>MYAEVTSVYVPVKTPDYPFLAIVLSAIAHALVVGLLFFFYHNAPPAPMETSLITPEQLSAMQGQIKANQQNALAQNQATAGEMAGAPTPSLNSQTLSTVPMNTPHSTSTNQIETVKDNLAAKQAQWEKEQALFAEKLDREVAAERQSVIDELNQRNETQQRNLQDYKIAESNIDEVKNEIRANNAAYNKNLNANSERQSDNSIKSLDLGKDGQSTGAAQSSSQNSASRGGGASGGSKSSYINAIYSKIYNNWDIPKGSKGKKLTANIKISPSGSVQSINFVGNGDAVFENSLRDAINRSNPLPMPEDASFYHSFGGNISLNFKGEKN</sequence>
<protein>
    <recommendedName>
        <fullName evidence="5">Cell envelope integrity protein TolA</fullName>
    </recommendedName>
</protein>
<evidence type="ECO:0000313" key="4">
    <source>
        <dbReference type="EMBL" id="OBX62332.1"/>
    </source>
</evidence>
<proteinExistence type="predicted"/>
<gene>
    <name evidence="4" type="ORF">A9299_03770</name>
</gene>
<evidence type="ECO:0008006" key="5">
    <source>
        <dbReference type="Google" id="ProtNLM"/>
    </source>
</evidence>
<keyword evidence="3" id="KW-0812">Transmembrane</keyword>
<dbReference type="EMBL" id="LZMT01000034">
    <property type="protein sequence ID" value="OBX62332.1"/>
    <property type="molecule type" value="Genomic_DNA"/>
</dbReference>
<keyword evidence="1" id="KW-0175">Coiled coil</keyword>
<dbReference type="Gene3D" id="3.30.1150.10">
    <property type="match status" value="1"/>
</dbReference>
<feature type="coiled-coil region" evidence="1">
    <location>
        <begin position="142"/>
        <end position="186"/>
    </location>
</feature>